<dbReference type="GO" id="GO:0004519">
    <property type="term" value="F:endonuclease activity"/>
    <property type="evidence" value="ECO:0007669"/>
    <property type="project" value="UniProtKB-KW"/>
</dbReference>
<dbReference type="Gene3D" id="3.40.1350.10">
    <property type="match status" value="1"/>
</dbReference>
<dbReference type="GO" id="GO:0003676">
    <property type="term" value="F:nucleic acid binding"/>
    <property type="evidence" value="ECO:0007669"/>
    <property type="project" value="InterPro"/>
</dbReference>
<evidence type="ECO:0000313" key="3">
    <source>
        <dbReference type="EMBL" id="MBB4843434.1"/>
    </source>
</evidence>
<keyword evidence="3" id="KW-0255">Endonuclease</keyword>
<feature type="domain" description="YhcG N-terminal" evidence="2">
    <location>
        <begin position="23"/>
        <end position="183"/>
    </location>
</feature>
<dbReference type="AlphaFoldDB" id="A0A840L4G6"/>
<dbReference type="InterPro" id="IPR041527">
    <property type="entry name" value="YhcG_N"/>
</dbReference>
<accession>A0A840L4G6</accession>
<dbReference type="Pfam" id="PF17761">
    <property type="entry name" value="DUF1016_N"/>
    <property type="match status" value="1"/>
</dbReference>
<dbReference type="PANTHER" id="PTHR30547">
    <property type="entry name" value="UNCHARACTERIZED PROTEIN YHCG-RELATED"/>
    <property type="match status" value="1"/>
</dbReference>
<dbReference type="Pfam" id="PF06250">
    <property type="entry name" value="YhcG_C"/>
    <property type="match status" value="1"/>
</dbReference>
<dbReference type="InterPro" id="IPR011856">
    <property type="entry name" value="tRNA_endonuc-like_dom_sf"/>
</dbReference>
<evidence type="ECO:0000259" key="1">
    <source>
        <dbReference type="Pfam" id="PF06250"/>
    </source>
</evidence>
<gene>
    <name evidence="3" type="ORF">HNP55_001953</name>
</gene>
<keyword evidence="3" id="KW-0540">Nuclease</keyword>
<evidence type="ECO:0000259" key="2">
    <source>
        <dbReference type="Pfam" id="PF17761"/>
    </source>
</evidence>
<organism evidence="3 4">
    <name type="scientific">Roseateles oligotrophus</name>
    <dbReference type="NCBI Taxonomy" id="1769250"/>
    <lineage>
        <taxon>Bacteria</taxon>
        <taxon>Pseudomonadati</taxon>
        <taxon>Pseudomonadota</taxon>
        <taxon>Betaproteobacteria</taxon>
        <taxon>Burkholderiales</taxon>
        <taxon>Sphaerotilaceae</taxon>
        <taxon>Roseateles</taxon>
    </lineage>
</organism>
<dbReference type="Proteomes" id="UP000562027">
    <property type="component" value="Unassembled WGS sequence"/>
</dbReference>
<keyword evidence="4" id="KW-1185">Reference proteome</keyword>
<evidence type="ECO:0000313" key="4">
    <source>
        <dbReference type="Proteomes" id="UP000562027"/>
    </source>
</evidence>
<name>A0A840L4G6_9BURK</name>
<keyword evidence="3" id="KW-0378">Hydrolase</keyword>
<sequence length="368" mass="42542">MRMSKKPVTTAAPSADPMLYGQLRELILSARVSVARGVDLIQVRTNFEIGRHIVAHEQVGAERAAYGQEVLKELARRLSAEFGRGFSLTSLKLMRQFFLLYADRKGQTRSDELIASAIGQTLSDQFQFPTQASPPFALSWSHYVFLLGVKNTEERCFYELEARNQSWTLVELKRQFDTGLYERLALSRDKIGIRRLAQEGQVLEQPSDLLKEPLVLEFLGLQEQAHYSESDLEAAIINEIGRFLLELDKGFLFEARQKRFSFDGEHFFVDLVFYNRLLRCYVLVDLKLGKLTHQDLGQMQMYVNYFDRHVRREDEHATIGMVLCKKKNEALVEITLPRDANIHAQEYQLYLPSKQELQRKLAEWTGRA</sequence>
<reference evidence="3 4" key="1">
    <citation type="submission" date="2020-08" db="EMBL/GenBank/DDBJ databases">
        <title>Functional genomics of gut bacteria from endangered species of beetles.</title>
        <authorList>
            <person name="Carlos-Shanley C."/>
        </authorList>
    </citation>
    <scope>NUCLEOTIDE SEQUENCE [LARGE SCALE GENOMIC DNA]</scope>
    <source>
        <strain evidence="3 4">S00239</strain>
    </source>
</reference>
<comment type="caution">
    <text evidence="3">The sequence shown here is derived from an EMBL/GenBank/DDBJ whole genome shotgun (WGS) entry which is preliminary data.</text>
</comment>
<dbReference type="PANTHER" id="PTHR30547:SF5">
    <property type="entry name" value="NUCLEASE YHCG-RELATED"/>
    <property type="match status" value="1"/>
</dbReference>
<proteinExistence type="predicted"/>
<feature type="domain" description="YhcG PDDEXK nuclease" evidence="1">
    <location>
        <begin position="208"/>
        <end position="361"/>
    </location>
</feature>
<protein>
    <submittedName>
        <fullName evidence="3">Putative nuclease of restriction endonuclease-like (RecB) superfamily</fullName>
    </submittedName>
</protein>
<dbReference type="InterPro" id="IPR009362">
    <property type="entry name" value="YhcG_C"/>
</dbReference>
<dbReference type="InterPro" id="IPR053148">
    <property type="entry name" value="PD-DEXK-like_domain"/>
</dbReference>
<dbReference type="EMBL" id="JACHLP010000003">
    <property type="protein sequence ID" value="MBB4843434.1"/>
    <property type="molecule type" value="Genomic_DNA"/>
</dbReference>